<feature type="signal peptide" evidence="3">
    <location>
        <begin position="1"/>
        <end position="34"/>
    </location>
</feature>
<dbReference type="EMBL" id="BPVZ01000722">
    <property type="protein sequence ID" value="GKV52491.1"/>
    <property type="molecule type" value="Genomic_DNA"/>
</dbReference>
<evidence type="ECO:0008006" key="6">
    <source>
        <dbReference type="Google" id="ProtNLM"/>
    </source>
</evidence>
<accession>A0AAV5MR96</accession>
<keyword evidence="3" id="KW-0732">Signal</keyword>
<dbReference type="InterPro" id="IPR036514">
    <property type="entry name" value="SGNH_hydro_sf"/>
</dbReference>
<feature type="chain" id="PRO_5044011477" description="GDSL esterase/lipase" evidence="3">
    <location>
        <begin position="35"/>
        <end position="208"/>
    </location>
</feature>
<dbReference type="InterPro" id="IPR001087">
    <property type="entry name" value="GDSL"/>
</dbReference>
<sequence length="208" mass="22571">MEWKRLTSMPKRKTIMTGAIGLLFVASLLGPSSGCDFPAIYNFGDSNSDTGSTSAAFGQLHSPFGETFFGRPSGRNSDGRLIIDFIAEEFNKQLKEKVSQLRTKLPDASLVYVDIYSAKYSLISNAKKYGFVGPFEYCCGDLSDYKVACGRTAVVNGSEIFGASCSDPSKYISWDGAHYTEAANQWIAKRILDGSLSDPPVPITGACH</sequence>
<dbReference type="PANTHER" id="PTHR22835">
    <property type="entry name" value="ZINC FINGER FYVE DOMAIN CONTAINING PROTEIN"/>
    <property type="match status" value="1"/>
</dbReference>
<dbReference type="GO" id="GO:0016788">
    <property type="term" value="F:hydrolase activity, acting on ester bonds"/>
    <property type="evidence" value="ECO:0007669"/>
    <property type="project" value="InterPro"/>
</dbReference>
<evidence type="ECO:0000256" key="2">
    <source>
        <dbReference type="ARBA" id="ARBA00023180"/>
    </source>
</evidence>
<dbReference type="Gene3D" id="3.40.50.1110">
    <property type="entry name" value="SGNH hydrolase"/>
    <property type="match status" value="2"/>
</dbReference>
<name>A0AAV5MR96_9ROSI</name>
<gene>
    <name evidence="4" type="ORF">SLEP1_g59067</name>
</gene>
<proteinExistence type="inferred from homology"/>
<evidence type="ECO:0000256" key="3">
    <source>
        <dbReference type="SAM" id="SignalP"/>
    </source>
</evidence>
<organism evidence="4 5">
    <name type="scientific">Rubroshorea leprosula</name>
    <dbReference type="NCBI Taxonomy" id="152421"/>
    <lineage>
        <taxon>Eukaryota</taxon>
        <taxon>Viridiplantae</taxon>
        <taxon>Streptophyta</taxon>
        <taxon>Embryophyta</taxon>
        <taxon>Tracheophyta</taxon>
        <taxon>Spermatophyta</taxon>
        <taxon>Magnoliopsida</taxon>
        <taxon>eudicotyledons</taxon>
        <taxon>Gunneridae</taxon>
        <taxon>Pentapetalae</taxon>
        <taxon>rosids</taxon>
        <taxon>malvids</taxon>
        <taxon>Malvales</taxon>
        <taxon>Dipterocarpaceae</taxon>
        <taxon>Rubroshorea</taxon>
    </lineage>
</organism>
<comment type="caution">
    <text evidence="4">The sequence shown here is derived from an EMBL/GenBank/DDBJ whole genome shotgun (WGS) entry which is preliminary data.</text>
</comment>
<dbReference type="SUPFAM" id="SSF52266">
    <property type="entry name" value="SGNH hydrolase"/>
    <property type="match status" value="1"/>
</dbReference>
<dbReference type="PANTHER" id="PTHR22835:SF514">
    <property type="entry name" value="GDSL-LIKE LIPASE_ACYLHYDROLASE SUPERFAMILY PROTEIN ISOFORM 1"/>
    <property type="match status" value="1"/>
</dbReference>
<reference evidence="4 5" key="1">
    <citation type="journal article" date="2021" name="Commun. Biol.">
        <title>The genome of Shorea leprosula (Dipterocarpaceae) highlights the ecological relevance of drought in aseasonal tropical rainforests.</title>
        <authorList>
            <person name="Ng K.K.S."/>
            <person name="Kobayashi M.J."/>
            <person name="Fawcett J.A."/>
            <person name="Hatakeyama M."/>
            <person name="Paape T."/>
            <person name="Ng C.H."/>
            <person name="Ang C.C."/>
            <person name="Tnah L.H."/>
            <person name="Lee C.T."/>
            <person name="Nishiyama T."/>
            <person name="Sese J."/>
            <person name="O'Brien M.J."/>
            <person name="Copetti D."/>
            <person name="Mohd Noor M.I."/>
            <person name="Ong R.C."/>
            <person name="Putra M."/>
            <person name="Sireger I.Z."/>
            <person name="Indrioko S."/>
            <person name="Kosugi Y."/>
            <person name="Izuno A."/>
            <person name="Isagi Y."/>
            <person name="Lee S.L."/>
            <person name="Shimizu K.K."/>
        </authorList>
    </citation>
    <scope>NUCLEOTIDE SEQUENCE [LARGE SCALE GENOMIC DNA]</scope>
    <source>
        <strain evidence="4">214</strain>
    </source>
</reference>
<evidence type="ECO:0000313" key="4">
    <source>
        <dbReference type="EMBL" id="GKV52491.1"/>
    </source>
</evidence>
<keyword evidence="5" id="KW-1185">Reference proteome</keyword>
<protein>
    <recommendedName>
        <fullName evidence="6">GDSL esterase/lipase</fullName>
    </recommendedName>
</protein>
<evidence type="ECO:0000256" key="1">
    <source>
        <dbReference type="ARBA" id="ARBA00008668"/>
    </source>
</evidence>
<evidence type="ECO:0000313" key="5">
    <source>
        <dbReference type="Proteomes" id="UP001054252"/>
    </source>
</evidence>
<keyword evidence="2" id="KW-0325">Glycoprotein</keyword>
<dbReference type="Proteomes" id="UP001054252">
    <property type="component" value="Unassembled WGS sequence"/>
</dbReference>
<dbReference type="AlphaFoldDB" id="A0AAV5MR96"/>
<comment type="similarity">
    <text evidence="1">Belongs to the 'GDSL' lipolytic enzyme family.</text>
</comment>
<dbReference type="Pfam" id="PF00657">
    <property type="entry name" value="Lipase_GDSL"/>
    <property type="match status" value="1"/>
</dbReference>